<dbReference type="PROSITE" id="PS50943">
    <property type="entry name" value="HTH_CROC1"/>
    <property type="match status" value="1"/>
</dbReference>
<dbReference type="CDD" id="cd00093">
    <property type="entry name" value="HTH_XRE"/>
    <property type="match status" value="1"/>
</dbReference>
<dbReference type="EMBL" id="KU230356">
    <property type="protein sequence ID" value="ALY07532.1"/>
    <property type="molecule type" value="Genomic_DNA"/>
</dbReference>
<evidence type="ECO:0000313" key="3">
    <source>
        <dbReference type="Proteomes" id="UP000225722"/>
    </source>
</evidence>
<dbReference type="InterPro" id="IPR001387">
    <property type="entry name" value="Cro/C1-type_HTH"/>
</dbReference>
<dbReference type="Gene3D" id="1.10.260.40">
    <property type="entry name" value="lambda repressor-like DNA-binding domains"/>
    <property type="match status" value="1"/>
</dbReference>
<dbReference type="SUPFAM" id="SSF47413">
    <property type="entry name" value="lambda repressor-like DNA-binding domains"/>
    <property type="match status" value="1"/>
</dbReference>
<dbReference type="Proteomes" id="UP000225722">
    <property type="component" value="Segment"/>
</dbReference>
<name>A0A1L2BWW8_9CAUD</name>
<evidence type="ECO:0000313" key="2">
    <source>
        <dbReference type="EMBL" id="ALY07532.1"/>
    </source>
</evidence>
<reference evidence="3" key="1">
    <citation type="submission" date="2015-12" db="EMBL/GenBank/DDBJ databases">
        <authorList>
            <person name="Sencilo A."/>
            <person name="Bamford D.H."/>
            <person name="Roine E."/>
        </authorList>
    </citation>
    <scope>NUCLEOTIDE SEQUENCE [LARGE SCALE GENOMIC DNA]</scope>
</reference>
<sequence>MQLERKIHKDVTGLGERIRQARIADKRSLPKLAELAGISHTYWREVEAETVKNLQEHTLAGIEKALGVNFGLTLPTSKAEGFLPT</sequence>
<dbReference type="InterPro" id="IPR010982">
    <property type="entry name" value="Lambda_DNA-bd_dom_sf"/>
</dbReference>
<protein>
    <submittedName>
        <fullName evidence="2">Transcriptional regulator</fullName>
    </submittedName>
</protein>
<gene>
    <name evidence="2" type="ORF">2AV2_80</name>
</gene>
<feature type="domain" description="HTH cro/C1-type" evidence="1">
    <location>
        <begin position="18"/>
        <end position="74"/>
    </location>
</feature>
<dbReference type="GO" id="GO:0003677">
    <property type="term" value="F:DNA binding"/>
    <property type="evidence" value="ECO:0007669"/>
    <property type="project" value="InterPro"/>
</dbReference>
<proteinExistence type="predicted"/>
<keyword evidence="3" id="KW-1185">Reference proteome</keyword>
<dbReference type="SMART" id="SM00530">
    <property type="entry name" value="HTH_XRE"/>
    <property type="match status" value="1"/>
</dbReference>
<evidence type="ECO:0000259" key="1">
    <source>
        <dbReference type="PROSITE" id="PS50943"/>
    </source>
</evidence>
<accession>A0A1L2BWW8</accession>
<organism evidence="2 3">
    <name type="scientific">Nodularia phage vB_NpeS-2AV2</name>
    <dbReference type="NCBI Taxonomy" id="1777122"/>
    <lineage>
        <taxon>Viruses</taxon>
        <taxon>Duplodnaviria</taxon>
        <taxon>Heunggongvirae</taxon>
        <taxon>Uroviricota</taxon>
        <taxon>Caudoviricetes</taxon>
        <taxon>Ravarandavirus</taxon>
        <taxon>Ravarandavirus rv2AV2</taxon>
    </lineage>
</organism>